<organism evidence="3 4">
    <name type="scientific">Candidatus Berkelbacteria bacterium CG10_big_fil_rev_8_21_14_0_10_43_13</name>
    <dbReference type="NCBI Taxonomy" id="1974514"/>
    <lineage>
        <taxon>Bacteria</taxon>
        <taxon>Candidatus Berkelbacteria</taxon>
    </lineage>
</organism>
<dbReference type="SUPFAM" id="SSF51182">
    <property type="entry name" value="RmlC-like cupins"/>
    <property type="match status" value="1"/>
</dbReference>
<dbReference type="EMBL" id="PEZW01000025">
    <property type="protein sequence ID" value="PIS07429.1"/>
    <property type="molecule type" value="Genomic_DNA"/>
</dbReference>
<dbReference type="InterPro" id="IPR000888">
    <property type="entry name" value="RmlC-like"/>
</dbReference>
<sequence>MKELKVFKDKPDLDQDVEPGIFMEVLRDDDDLLSHFGQSNFTIADKGTIKAFHWHKYQDDLWFLASGRAAIVLYDQRKDSKTFGQTDVIYGGTDDYKLVLIPVGVVHGYKVLSDAPCLLFYHVTKAYDRDNPDEERIDPFDKEINFNWENL</sequence>
<comment type="caution">
    <text evidence="3">The sequence shown here is derived from an EMBL/GenBank/DDBJ whole genome shotgun (WGS) entry which is preliminary data.</text>
</comment>
<feature type="active site" description="Proton acceptor" evidence="1">
    <location>
        <position position="53"/>
    </location>
</feature>
<keyword evidence="3" id="KW-0946">Virion</keyword>
<dbReference type="InterPro" id="IPR014710">
    <property type="entry name" value="RmlC-like_jellyroll"/>
</dbReference>
<dbReference type="GO" id="GO:0008830">
    <property type="term" value="F:dTDP-4-dehydrorhamnose 3,5-epimerase activity"/>
    <property type="evidence" value="ECO:0007669"/>
    <property type="project" value="InterPro"/>
</dbReference>
<gene>
    <name evidence="3" type="ORF">COT78_03620</name>
</gene>
<dbReference type="Gene3D" id="2.60.120.10">
    <property type="entry name" value="Jelly Rolls"/>
    <property type="match status" value="1"/>
</dbReference>
<evidence type="ECO:0000256" key="2">
    <source>
        <dbReference type="PIRSR" id="PIRSR600888-3"/>
    </source>
</evidence>
<dbReference type="Proteomes" id="UP000231382">
    <property type="component" value="Unassembled WGS sequence"/>
</dbReference>
<dbReference type="GO" id="GO:0000271">
    <property type="term" value="P:polysaccharide biosynthetic process"/>
    <property type="evidence" value="ECO:0007669"/>
    <property type="project" value="TreeGrafter"/>
</dbReference>
<feature type="active site" description="Proton donor" evidence="1">
    <location>
        <position position="121"/>
    </location>
</feature>
<feature type="site" description="Participates in a stacking interaction with the thymidine ring of dTDP-4-oxo-6-deoxyglucose" evidence="2">
    <location>
        <position position="127"/>
    </location>
</feature>
<name>A0A2H0W5S0_9BACT</name>
<dbReference type="InterPro" id="IPR011051">
    <property type="entry name" value="RmlC_Cupin_sf"/>
</dbReference>
<dbReference type="PANTHER" id="PTHR21047:SF2">
    <property type="entry name" value="THYMIDINE DIPHOSPHO-4-KETO-RHAMNOSE 3,5-EPIMERASE"/>
    <property type="match status" value="1"/>
</dbReference>
<dbReference type="Pfam" id="PF00908">
    <property type="entry name" value="dTDP_sugar_isom"/>
    <property type="match status" value="1"/>
</dbReference>
<dbReference type="PANTHER" id="PTHR21047">
    <property type="entry name" value="DTDP-6-DEOXY-D-GLUCOSE-3,5 EPIMERASE"/>
    <property type="match status" value="1"/>
</dbReference>
<dbReference type="GO" id="GO:0005829">
    <property type="term" value="C:cytosol"/>
    <property type="evidence" value="ECO:0007669"/>
    <property type="project" value="TreeGrafter"/>
</dbReference>
<reference evidence="4" key="1">
    <citation type="submission" date="2017-09" db="EMBL/GenBank/DDBJ databases">
        <title>Depth-based differentiation of microbial function through sediment-hosted aquifers and enrichment of novel symbionts in the deep terrestrial subsurface.</title>
        <authorList>
            <person name="Probst A.J."/>
            <person name="Ladd B."/>
            <person name="Jarett J.K."/>
            <person name="Geller-Mcgrath D.E."/>
            <person name="Sieber C.M.K."/>
            <person name="Emerson J.B."/>
            <person name="Anantharaman K."/>
            <person name="Thomas B.C."/>
            <person name="Malmstrom R."/>
            <person name="Stieglmeier M."/>
            <person name="Klingl A."/>
            <person name="Woyke T."/>
            <person name="Ryan C.M."/>
            <person name="Banfield J.F."/>
        </authorList>
    </citation>
    <scope>NUCLEOTIDE SEQUENCE [LARGE SCALE GENOMIC DNA]</scope>
</reference>
<evidence type="ECO:0000256" key="1">
    <source>
        <dbReference type="PIRSR" id="PIRSR600888-1"/>
    </source>
</evidence>
<accession>A0A2H0W5S0</accession>
<dbReference type="AlphaFoldDB" id="A0A2H0W5S0"/>
<evidence type="ECO:0000313" key="4">
    <source>
        <dbReference type="Proteomes" id="UP000231382"/>
    </source>
</evidence>
<evidence type="ECO:0000313" key="3">
    <source>
        <dbReference type="EMBL" id="PIS07429.1"/>
    </source>
</evidence>
<dbReference type="GO" id="GO:0019305">
    <property type="term" value="P:dTDP-rhamnose biosynthetic process"/>
    <property type="evidence" value="ECO:0007669"/>
    <property type="project" value="TreeGrafter"/>
</dbReference>
<proteinExistence type="predicted"/>
<keyword evidence="3" id="KW-0167">Capsid protein</keyword>
<protein>
    <submittedName>
        <fullName evidence="3">Spore coat protein</fullName>
    </submittedName>
</protein>